<evidence type="ECO:0000259" key="6">
    <source>
        <dbReference type="PROSITE" id="PS51332"/>
    </source>
</evidence>
<dbReference type="PANTHER" id="PTHR43087:SF1">
    <property type="entry name" value="LAO_AO TRANSPORT SYSTEM ATPASE"/>
    <property type="match status" value="1"/>
</dbReference>
<comment type="caution">
    <text evidence="5">Lacks conserved residue(s) required for the propagation of feature annotation.</text>
</comment>
<dbReference type="RefSeq" id="WP_218601883.1">
    <property type="nucleotide sequence ID" value="NZ_JADQDJ010000038.1"/>
</dbReference>
<keyword evidence="5" id="KW-0846">Cobalamin</keyword>
<keyword evidence="8" id="KW-1185">Reference proteome</keyword>
<sequence>MTDLHVPANPVRFVTAASLFDGHDAAINIMRRILQRQGAEVIHLGHNRSVDEVVAAVIQEDAQGVAISSYQGGHVEYFSYLVELLRERGAGHVKVYGGGGGVIVPAEIELLHSRGVARIFSPEDGQKLGLPGMINLMIRECDTDLTATPPASFDGLRTGDHTTLARVLTLAESGKLPAGLDLEPRRPVPVLGITGTGGSGKSSLTDEIVRRFRLDQEDKLRIAVLAVDPTRRKGGGALLGDRIRMNSLGGEQVFFRSMATRGADASLPEHLASAISVLRAAEFDLVIVETPGIGQGDAGIAGLVDRSLYVMTPEFGAASQLEKIDMLDFADVVAINKFERRGAEDARRDVGRQLVRNREEFGRTWEDMPVYGTSAATFNDLGVTALYQHLRELLVDNGLVAGEGRLPHTDRKTSAEHAAVIPPQRTRYLSEIAETVRGYHADTEKAVDAARVRQHLRTARELVGEAVDDELAKAEKALPAAAAELLDTWPQVVEDYSGDELVVKIRDKELRTQLTRETLSGNKVRRVALPSVTEDADLLRFLRRENLPGRFPFTAGVFPFKREGEDPARMFAGEGDPFRTNRRFKILSDDSDAKRLSTAFDSVTLYGRDPDTRPDVYGKVGTSGVSIATLEDMKVLYGGFDLTSPTTSVSMTINGPAPSILAFYLNTAIDQTLSRFVDEEGREPDDAEREELTAFTLANVRGTVQADILKEDQGQNTCIFSTEFSLRMMADIQAWFIEHKVRNFYSVSISGYHIAEAGANPISQLAFTLSNGFTFVESYLARGMSIDDFAHNLSFFFSNGMDAEYTVIGRVARRIWAVAMREKYGASERSQKLKYHVQTSGRSLHAQEMNFNDIRTTLQALCALYDNANSLHTNAYDEAVTTPTEESVRRAMAIQLIINREWGLSMNENPLQGSHVVDELTDLVEEAVLAEFDRISERGGVLGAMETGYQRGRIQDESMLYEHRKHDGTLPLVGVNTFLKPDDPDAGPVEIELMRATEAEKESQLERLADFQSRHGSEAQEAIRRLQDVATGEGNVFAELMAASRVCSLGQLTEAFFEVGGQYRRNM</sequence>
<feature type="binding site" evidence="5">
    <location>
        <position position="834"/>
    </location>
    <ligand>
        <name>substrate</name>
    </ligand>
</feature>
<dbReference type="EMBL" id="JADQDK010000001">
    <property type="protein sequence ID" value="MBW0132885.1"/>
    <property type="molecule type" value="Genomic_DNA"/>
</dbReference>
<feature type="binding site" evidence="5">
    <location>
        <position position="946"/>
    </location>
    <ligand>
        <name>GTP</name>
        <dbReference type="ChEBI" id="CHEBI:37565"/>
    </ligand>
</feature>
<evidence type="ECO:0000313" key="7">
    <source>
        <dbReference type="EMBL" id="MBW0132885.1"/>
    </source>
</evidence>
<protein>
    <recommendedName>
        <fullName evidence="5">Fused isobutyryl-CoA mutase</fullName>
    </recommendedName>
    <domain>
        <recommendedName>
            <fullName evidence="5">Isobutyryl-CoA mutase</fullName>
            <shortName evidence="5">ICM</shortName>
            <ecNumber evidence="5">5.4.99.13</ecNumber>
        </recommendedName>
    </domain>
    <domain>
        <recommendedName>
            <fullName evidence="5">P-loop GTPase</fullName>
            <ecNumber evidence="5">3.6.5.-</ecNumber>
        </recommendedName>
        <alternativeName>
            <fullName evidence="5">G-protein chaperone</fullName>
        </alternativeName>
    </domain>
</protein>
<dbReference type="InterPro" id="IPR033669">
    <property type="entry name" value="IcmF"/>
</dbReference>
<feature type="binding site" evidence="5">
    <location>
        <position position="227"/>
    </location>
    <ligand>
        <name>Mg(2+)</name>
        <dbReference type="ChEBI" id="CHEBI:18420"/>
        <label>2</label>
    </ligand>
</feature>
<keyword evidence="2 5" id="KW-0378">Hydrolase</keyword>
<comment type="similarity">
    <text evidence="5">Belongs to the IcmF family.</text>
</comment>
<dbReference type="HAMAP" id="MF_02050">
    <property type="entry name" value="IcmF"/>
    <property type="match status" value="1"/>
</dbReference>
<accession>A0ABS6UKY6</accession>
<keyword evidence="5" id="KW-0170">Cobalt</keyword>
<dbReference type="InterPro" id="IPR006158">
    <property type="entry name" value="Cobalamin-bd"/>
</dbReference>
<feature type="binding site" evidence="5">
    <location>
        <begin position="336"/>
        <end position="339"/>
    </location>
    <ligand>
        <name>GTP</name>
        <dbReference type="ChEBI" id="CHEBI:37565"/>
    </ligand>
</feature>
<gene>
    <name evidence="5" type="primary">icmF</name>
    <name evidence="7" type="ORF">I4I81_01255</name>
</gene>
<comment type="catalytic activity">
    <reaction evidence="5">
        <text>GTP + H2O = GDP + phosphate + H(+)</text>
        <dbReference type="Rhea" id="RHEA:19669"/>
        <dbReference type="ChEBI" id="CHEBI:15377"/>
        <dbReference type="ChEBI" id="CHEBI:15378"/>
        <dbReference type="ChEBI" id="CHEBI:37565"/>
        <dbReference type="ChEBI" id="CHEBI:43474"/>
        <dbReference type="ChEBI" id="CHEBI:58189"/>
    </reaction>
</comment>
<feature type="binding site" evidence="5">
    <location>
        <position position="560"/>
    </location>
    <ligand>
        <name>substrate</name>
    </ligand>
</feature>
<dbReference type="InterPro" id="IPR052040">
    <property type="entry name" value="GTPase/Isobutyryl-CoA_mutase"/>
</dbReference>
<evidence type="ECO:0000313" key="8">
    <source>
        <dbReference type="Proteomes" id="UP000694287"/>
    </source>
</evidence>
<dbReference type="EC" id="5.4.99.13" evidence="5"/>
<dbReference type="Pfam" id="PF03308">
    <property type="entry name" value="MeaB"/>
    <property type="match status" value="1"/>
</dbReference>
<dbReference type="InterPro" id="IPR053439">
    <property type="entry name" value="IcmF/GTPase_domain"/>
</dbReference>
<keyword evidence="5" id="KW-0413">Isomerase</keyword>
<feature type="binding site" evidence="5">
    <location>
        <position position="745"/>
    </location>
    <ligand>
        <name>substrate</name>
    </ligand>
</feature>
<feature type="binding site" evidence="5">
    <location>
        <position position="794"/>
    </location>
    <ligand>
        <name>substrate</name>
    </ligand>
</feature>
<feature type="binding site" evidence="5">
    <location>
        <position position="289"/>
    </location>
    <ligand>
        <name>Mg(2+)</name>
        <dbReference type="ChEBI" id="CHEBI:18420"/>
        <label>2</label>
    </ligand>
</feature>
<feature type="domain" description="B12-binding" evidence="6">
    <location>
        <begin position="10"/>
        <end position="148"/>
    </location>
</feature>
<proteinExistence type="inferred from homology"/>
<reference evidence="7 8" key="1">
    <citation type="submission" date="2020-11" db="EMBL/GenBank/DDBJ databases">
        <title>Pseudonocardia abyssalis sp. nov. and Pseudonocardia oceani sp. nov., description and phylogenomic analysis of two novel actinomycetes isolated from the deep Southern Ocean.</title>
        <authorList>
            <person name="Parra J."/>
        </authorList>
    </citation>
    <scope>NUCLEOTIDE SEQUENCE [LARGE SCALE GENOMIC DNA]</scope>
    <source>
        <strain evidence="7 8">KRD-168</strain>
    </source>
</reference>
<keyword evidence="5" id="KW-0460">Magnesium</keyword>
<feature type="binding site" evidence="5">
    <location>
        <position position="829"/>
    </location>
    <ligand>
        <name>substrate</name>
    </ligand>
</feature>
<dbReference type="Proteomes" id="UP000694287">
    <property type="component" value="Unassembled WGS sequence"/>
</dbReference>
<keyword evidence="3 5" id="KW-0342">GTP-binding</keyword>
<evidence type="ECO:0000256" key="2">
    <source>
        <dbReference type="ARBA" id="ARBA00022801"/>
    </source>
</evidence>
<keyword evidence="5" id="KW-0479">Metal-binding</keyword>
<dbReference type="Pfam" id="PF02310">
    <property type="entry name" value="B12-binding"/>
    <property type="match status" value="1"/>
</dbReference>
<organism evidence="7 8">
    <name type="scientific">Pseudonocardia abyssalis</name>
    <dbReference type="NCBI Taxonomy" id="2792008"/>
    <lineage>
        <taxon>Bacteria</taxon>
        <taxon>Bacillati</taxon>
        <taxon>Actinomycetota</taxon>
        <taxon>Actinomycetes</taxon>
        <taxon>Pseudonocardiales</taxon>
        <taxon>Pseudonocardiaceae</taxon>
        <taxon>Pseudonocardia</taxon>
    </lineage>
</organism>
<feature type="binding site" evidence="5">
    <location>
        <begin position="198"/>
        <end position="203"/>
    </location>
    <ligand>
        <name>GTP</name>
        <dbReference type="ChEBI" id="CHEBI:37565"/>
    </ligand>
</feature>
<feature type="binding site" evidence="5">
    <location>
        <position position="701"/>
    </location>
    <ligand>
        <name>substrate</name>
    </ligand>
</feature>
<dbReference type="NCBIfam" id="NF045497">
    <property type="entry name" value="IsobCoAmut_IcmF"/>
    <property type="match status" value="1"/>
</dbReference>
<feature type="binding site" evidence="5">
    <location>
        <position position="241"/>
    </location>
    <ligand>
        <name>Mg(2+)</name>
        <dbReference type="ChEBI" id="CHEBI:18420"/>
        <label>1</label>
        <note>catalytic</note>
    </ligand>
</feature>
<comment type="cofactor">
    <cofactor evidence="5">
        <name>adenosylcob(III)alamin</name>
        <dbReference type="ChEBI" id="CHEBI:18408"/>
    </cofactor>
</comment>
<comment type="catalytic activity">
    <reaction evidence="5">
        <text>2-methylpropanoyl-CoA = butanoyl-CoA</text>
        <dbReference type="Rhea" id="RHEA:13141"/>
        <dbReference type="ChEBI" id="CHEBI:57338"/>
        <dbReference type="ChEBI" id="CHEBI:57371"/>
        <dbReference type="EC" id="5.4.99.13"/>
    </reaction>
</comment>
<name>A0ABS6UKY6_9PSEU</name>
<dbReference type="PROSITE" id="PS51332">
    <property type="entry name" value="B12_BINDING"/>
    <property type="match status" value="1"/>
</dbReference>
<comment type="caution">
    <text evidence="7">The sequence shown here is derived from an EMBL/GenBank/DDBJ whole genome shotgun (WGS) entry which is preliminary data.</text>
</comment>
<comment type="domain">
    <text evidence="5">Is composed of four functional domains: the N-terminal 5'-deoxyadenosylcobalamin binding region that is homologous to the small subunit of ICM (IcmB), a middle P-loop GTPase domain (MeaI) that likely acts as a chaperone for ICM, a structured linker region involved in dimer formation, and a C-terminal part that is homologous to the large substrate-binding subunit of ICM (IcmA).</text>
</comment>
<dbReference type="Pfam" id="PF01642">
    <property type="entry name" value="MM_CoA_mutase"/>
    <property type="match status" value="2"/>
</dbReference>
<feature type="region of interest" description="GTPase chaperone MeaI" evidence="5">
    <location>
        <begin position="148"/>
        <end position="396"/>
    </location>
</feature>
<dbReference type="EC" id="3.6.5.-" evidence="5"/>
<evidence type="ECO:0000256" key="1">
    <source>
        <dbReference type="ARBA" id="ARBA00022741"/>
    </source>
</evidence>
<feature type="binding site" evidence="5">
    <location>
        <position position="241"/>
    </location>
    <ligand>
        <name>Mg(2+)</name>
        <dbReference type="ChEBI" id="CHEBI:18420"/>
        <label>2</label>
    </ligand>
</feature>
<feature type="binding site" evidence="5">
    <location>
        <position position="228"/>
    </location>
    <ligand>
        <name>Mg(2+)</name>
        <dbReference type="ChEBI" id="CHEBI:18420"/>
        <label>2</label>
    </ligand>
</feature>
<keyword evidence="1 5" id="KW-0547">Nucleotide-binding</keyword>
<feature type="binding site" evidence="5">
    <location>
        <position position="289"/>
    </location>
    <ligand>
        <name>Mg(2+)</name>
        <dbReference type="ChEBI" id="CHEBI:18420"/>
        <label>1</label>
        <note>catalytic</note>
    </ligand>
</feature>
<feature type="binding site" evidence="5">
    <location>
        <position position="1066"/>
    </location>
    <ligand>
        <name>GTP</name>
        <dbReference type="ChEBI" id="CHEBI:37565"/>
    </ligand>
</feature>
<feature type="binding site" evidence="5">
    <location>
        <position position="202"/>
    </location>
    <ligand>
        <name>Mg(2+)</name>
        <dbReference type="ChEBI" id="CHEBI:18420"/>
        <label>1</label>
        <note>catalytic</note>
    </ligand>
</feature>
<comment type="function">
    <text evidence="5">Catalyzes the reversible interconversion of isobutyryl-CoA and n-butyryl-CoA, using radical chemistry. Also exhibits GTPase activity, associated with its G-protein domain (MeaI) that functions as a chaperone that assists cofactor delivery and proper holo-enzyme assembly.</text>
</comment>
<comment type="subunit">
    <text evidence="5">Homodimer.</text>
</comment>
<comment type="cofactor">
    <cofactor evidence="5">
        <name>Mg(2+)</name>
        <dbReference type="ChEBI" id="CHEBI:18420"/>
    </cofactor>
</comment>
<feature type="binding site" evidence="5">
    <location>
        <position position="595"/>
    </location>
    <ligand>
        <name>substrate</name>
    </ligand>
</feature>
<evidence type="ECO:0000256" key="4">
    <source>
        <dbReference type="ARBA" id="ARBA00023186"/>
    </source>
</evidence>
<feature type="binding site" description="axial binding residue" evidence="5">
    <location>
        <position position="23"/>
    </location>
    <ligand>
        <name>adenosylcob(III)alamin</name>
        <dbReference type="ChEBI" id="CHEBI:18408"/>
    </ligand>
    <ligandPart>
        <name>Co</name>
        <dbReference type="ChEBI" id="CHEBI:27638"/>
    </ligandPart>
</feature>
<keyword evidence="4 5" id="KW-0143">Chaperone</keyword>
<evidence type="ECO:0000256" key="5">
    <source>
        <dbReference type="HAMAP-Rule" id="MF_02050"/>
    </source>
</evidence>
<keyword evidence="5" id="KW-0511">Multifunctional enzyme</keyword>
<dbReference type="InterPro" id="IPR006099">
    <property type="entry name" value="MeMalonylCoA_mutase_a/b_cat"/>
</dbReference>
<evidence type="ECO:0000256" key="3">
    <source>
        <dbReference type="ARBA" id="ARBA00023134"/>
    </source>
</evidence>
<dbReference type="PANTHER" id="PTHR43087">
    <property type="entry name" value="LYSINE/ARGININE/ORNITHINE TRANSPORT SYSTEM KINASE"/>
    <property type="match status" value="1"/>
</dbReference>
<feature type="binding site" evidence="5">
    <location>
        <position position="290"/>
    </location>
    <ligand>
        <name>Mg(2+)</name>
        <dbReference type="ChEBI" id="CHEBI:18420"/>
        <label>2</label>
    </ligand>
</feature>
<feature type="binding site" evidence="5">
    <location>
        <position position="244"/>
    </location>
    <ligand>
        <name>GTP</name>
        <dbReference type="ChEBI" id="CHEBI:37565"/>
    </ligand>
</feature>